<dbReference type="AlphaFoldDB" id="A0A9X2HKV8"/>
<dbReference type="Pfam" id="PF06724">
    <property type="entry name" value="DUF1206"/>
    <property type="match status" value="3"/>
</dbReference>
<keyword evidence="1" id="KW-0472">Membrane</keyword>
<evidence type="ECO:0000259" key="2">
    <source>
        <dbReference type="Pfam" id="PF06724"/>
    </source>
</evidence>
<dbReference type="Proteomes" id="UP001139451">
    <property type="component" value="Unassembled WGS sequence"/>
</dbReference>
<dbReference type="InterPro" id="IPR009597">
    <property type="entry name" value="DUF1206"/>
</dbReference>
<protein>
    <submittedName>
        <fullName evidence="3">DUF1206 domain-containing protein</fullName>
    </submittedName>
</protein>
<dbReference type="RefSeq" id="WP_254294225.1">
    <property type="nucleotide sequence ID" value="NZ_JAMLDX010000010.1"/>
</dbReference>
<sequence>MEQRSHATVGGGQEDGAMDVSARLTSLTRIGFATRGLLYLIIAVLIVRTGRAEDPSGALEYLGEGTGKLLMVVMAAGLVGYGIWRMADATFDIERHDTDGKGYAERAGAGLSGLVHLLLAWQAVQLIQGARSIGGGSQESARAALDLPGGWAVVALAGALLTVIGLYQLIKAAKGSYLKHLEPDIARRPWAKWSGRLGYAARGVVFVISGAFIIKAGLDSRASDAGGMAEALAWLESPADLLVAAGLFAFGLFSLIEA</sequence>
<gene>
    <name evidence="3" type="ORF">M9978_14030</name>
</gene>
<evidence type="ECO:0000256" key="1">
    <source>
        <dbReference type="SAM" id="Phobius"/>
    </source>
</evidence>
<organism evidence="3 4">
    <name type="scientific">Sphingomonas tagetis</name>
    <dbReference type="NCBI Taxonomy" id="2949092"/>
    <lineage>
        <taxon>Bacteria</taxon>
        <taxon>Pseudomonadati</taxon>
        <taxon>Pseudomonadota</taxon>
        <taxon>Alphaproteobacteria</taxon>
        <taxon>Sphingomonadales</taxon>
        <taxon>Sphingomonadaceae</taxon>
        <taxon>Sphingomonas</taxon>
    </lineage>
</organism>
<keyword evidence="1" id="KW-1133">Transmembrane helix</keyword>
<keyword evidence="4" id="KW-1185">Reference proteome</keyword>
<comment type="caution">
    <text evidence="3">The sequence shown here is derived from an EMBL/GenBank/DDBJ whole genome shotgun (WGS) entry which is preliminary data.</text>
</comment>
<name>A0A9X2HKV8_9SPHN</name>
<reference evidence="3" key="1">
    <citation type="submission" date="2022-05" db="EMBL/GenBank/DDBJ databases">
        <title>Sphingomonas sp. strain MG17 Genome sequencing and assembly.</title>
        <authorList>
            <person name="Kim I."/>
        </authorList>
    </citation>
    <scope>NUCLEOTIDE SEQUENCE</scope>
    <source>
        <strain evidence="3">MG17</strain>
    </source>
</reference>
<feature type="transmembrane region" description="Helical" evidence="1">
    <location>
        <begin position="32"/>
        <end position="49"/>
    </location>
</feature>
<accession>A0A9X2HKV8</accession>
<feature type="domain" description="DUF1206" evidence="2">
    <location>
        <begin position="197"/>
        <end position="258"/>
    </location>
</feature>
<feature type="transmembrane region" description="Helical" evidence="1">
    <location>
        <begin position="238"/>
        <end position="256"/>
    </location>
</feature>
<keyword evidence="1" id="KW-0812">Transmembrane</keyword>
<feature type="domain" description="DUF1206" evidence="2">
    <location>
        <begin position="30"/>
        <end position="91"/>
    </location>
</feature>
<feature type="transmembrane region" description="Helical" evidence="1">
    <location>
        <begin position="69"/>
        <end position="87"/>
    </location>
</feature>
<feature type="transmembrane region" description="Helical" evidence="1">
    <location>
        <begin position="197"/>
        <end position="218"/>
    </location>
</feature>
<feature type="domain" description="DUF1206" evidence="2">
    <location>
        <begin position="107"/>
        <end position="174"/>
    </location>
</feature>
<feature type="transmembrane region" description="Helical" evidence="1">
    <location>
        <begin position="150"/>
        <end position="170"/>
    </location>
</feature>
<dbReference type="EMBL" id="JAMLDX010000010">
    <property type="protein sequence ID" value="MCP3731542.1"/>
    <property type="molecule type" value="Genomic_DNA"/>
</dbReference>
<evidence type="ECO:0000313" key="4">
    <source>
        <dbReference type="Proteomes" id="UP001139451"/>
    </source>
</evidence>
<evidence type="ECO:0000313" key="3">
    <source>
        <dbReference type="EMBL" id="MCP3731542.1"/>
    </source>
</evidence>
<feature type="transmembrane region" description="Helical" evidence="1">
    <location>
        <begin position="108"/>
        <end position="130"/>
    </location>
</feature>
<proteinExistence type="predicted"/>